<dbReference type="EMBL" id="JAGEOJ010000003">
    <property type="protein sequence ID" value="MBO2447172.1"/>
    <property type="molecule type" value="Genomic_DNA"/>
</dbReference>
<keyword evidence="5" id="KW-0479">Metal-binding</keyword>
<evidence type="ECO:0000256" key="1">
    <source>
        <dbReference type="ARBA" id="ARBA00010638"/>
    </source>
</evidence>
<feature type="binding site" evidence="4">
    <location>
        <begin position="17"/>
        <end position="21"/>
    </location>
    <ligand>
        <name>ATP</name>
        <dbReference type="ChEBI" id="CHEBI:30616"/>
    </ligand>
</feature>
<evidence type="ECO:0000256" key="5">
    <source>
        <dbReference type="RuleBase" id="RU361279"/>
    </source>
</evidence>
<evidence type="ECO:0000313" key="8">
    <source>
        <dbReference type="Proteomes" id="UP000669179"/>
    </source>
</evidence>
<dbReference type="SUPFAM" id="SSF100950">
    <property type="entry name" value="NagB/RpiA/CoA transferase-like"/>
    <property type="match status" value="1"/>
</dbReference>
<dbReference type="PIRSF" id="PIRSF006806">
    <property type="entry name" value="FTHF_cligase"/>
    <property type="match status" value="1"/>
</dbReference>
<dbReference type="NCBIfam" id="TIGR02727">
    <property type="entry name" value="MTHFS_bact"/>
    <property type="match status" value="1"/>
</dbReference>
<comment type="caution">
    <text evidence="7">The sequence shown here is derived from an EMBL/GenBank/DDBJ whole genome shotgun (WGS) entry which is preliminary data.</text>
</comment>
<dbReference type="Pfam" id="PF01812">
    <property type="entry name" value="5-FTHF_cyc-lig"/>
    <property type="match status" value="1"/>
</dbReference>
<proteinExistence type="inferred from homology"/>
<evidence type="ECO:0000256" key="2">
    <source>
        <dbReference type="ARBA" id="ARBA00022741"/>
    </source>
</evidence>
<evidence type="ECO:0000256" key="6">
    <source>
        <dbReference type="SAM" id="MobiDB-lite"/>
    </source>
</evidence>
<evidence type="ECO:0000313" key="7">
    <source>
        <dbReference type="EMBL" id="MBO2447172.1"/>
    </source>
</evidence>
<feature type="binding site" evidence="4">
    <location>
        <begin position="146"/>
        <end position="154"/>
    </location>
    <ligand>
        <name>ATP</name>
        <dbReference type="ChEBI" id="CHEBI:30616"/>
    </ligand>
</feature>
<dbReference type="AlphaFoldDB" id="A0A939T5J2"/>
<name>A0A939T5J2_9ACTN</name>
<dbReference type="GO" id="GO:0046872">
    <property type="term" value="F:metal ion binding"/>
    <property type="evidence" value="ECO:0007669"/>
    <property type="project" value="UniProtKB-KW"/>
</dbReference>
<feature type="region of interest" description="Disordered" evidence="6">
    <location>
        <begin position="1"/>
        <end position="21"/>
    </location>
</feature>
<dbReference type="PANTHER" id="PTHR23407:SF1">
    <property type="entry name" value="5-FORMYLTETRAHYDROFOLATE CYCLO-LIGASE"/>
    <property type="match status" value="1"/>
</dbReference>
<dbReference type="InterPro" id="IPR024185">
    <property type="entry name" value="FTHF_cligase-like_sf"/>
</dbReference>
<reference evidence="7" key="1">
    <citation type="submission" date="2021-03" db="EMBL/GenBank/DDBJ databases">
        <authorList>
            <person name="Kanchanasin P."/>
            <person name="Saeng-In P."/>
            <person name="Phongsopitanun W."/>
            <person name="Yuki M."/>
            <person name="Kudo T."/>
            <person name="Ohkuma M."/>
            <person name="Tanasupawat S."/>
        </authorList>
    </citation>
    <scope>NUCLEOTIDE SEQUENCE</scope>
    <source>
        <strain evidence="7">GKU 128</strain>
    </source>
</reference>
<evidence type="ECO:0000256" key="4">
    <source>
        <dbReference type="PIRSR" id="PIRSR006806-1"/>
    </source>
</evidence>
<comment type="cofactor">
    <cofactor evidence="5">
        <name>Mg(2+)</name>
        <dbReference type="ChEBI" id="CHEBI:18420"/>
    </cofactor>
</comment>
<keyword evidence="3 4" id="KW-0067">ATP-binding</keyword>
<evidence type="ECO:0000256" key="3">
    <source>
        <dbReference type="ARBA" id="ARBA00022840"/>
    </source>
</evidence>
<protein>
    <recommendedName>
        <fullName evidence="5">5-formyltetrahydrofolate cyclo-ligase</fullName>
        <ecNumber evidence="5">6.3.3.2</ecNumber>
    </recommendedName>
</protein>
<dbReference type="Proteomes" id="UP000669179">
    <property type="component" value="Unassembled WGS sequence"/>
</dbReference>
<keyword evidence="8" id="KW-1185">Reference proteome</keyword>
<dbReference type="GO" id="GO:0035999">
    <property type="term" value="P:tetrahydrofolate interconversion"/>
    <property type="evidence" value="ECO:0007669"/>
    <property type="project" value="TreeGrafter"/>
</dbReference>
<dbReference type="PANTHER" id="PTHR23407">
    <property type="entry name" value="ATPASE INHIBITOR/5-FORMYLTETRAHYDROFOLATE CYCLO-LIGASE"/>
    <property type="match status" value="1"/>
</dbReference>
<keyword evidence="2 4" id="KW-0547">Nucleotide-binding</keyword>
<comment type="similarity">
    <text evidence="1 5">Belongs to the 5-formyltetrahydrofolate cyclo-ligase family.</text>
</comment>
<dbReference type="InterPro" id="IPR037171">
    <property type="entry name" value="NagB/RpiA_transferase-like"/>
</dbReference>
<sequence>MHQPKREAEISLRNSTKSEQRRSLIAARNGMSTEERSAAARALRDAVLDAPEVQMGGTIAAYASFGTEPDTAGLLFALWKRGTYVLLPRLLPDGDLDWASYEGPDSLAPGPHGFLEPTETPRGAGAVASADVVLVPALAVDRSGMRLGRGGGSYDRALARVGPAILTIGLVYDAELVETLPAEPHDHRVRAVATPSGGLHRFP</sequence>
<dbReference type="GO" id="GO:0009396">
    <property type="term" value="P:folic acid-containing compound biosynthetic process"/>
    <property type="evidence" value="ECO:0007669"/>
    <property type="project" value="TreeGrafter"/>
</dbReference>
<comment type="catalytic activity">
    <reaction evidence="5">
        <text>(6S)-5-formyl-5,6,7,8-tetrahydrofolate + ATP = (6R)-5,10-methenyltetrahydrofolate + ADP + phosphate</text>
        <dbReference type="Rhea" id="RHEA:10488"/>
        <dbReference type="ChEBI" id="CHEBI:30616"/>
        <dbReference type="ChEBI" id="CHEBI:43474"/>
        <dbReference type="ChEBI" id="CHEBI:57455"/>
        <dbReference type="ChEBI" id="CHEBI:57457"/>
        <dbReference type="ChEBI" id="CHEBI:456216"/>
        <dbReference type="EC" id="6.3.3.2"/>
    </reaction>
</comment>
<dbReference type="Gene3D" id="3.40.50.10420">
    <property type="entry name" value="NagB/RpiA/CoA transferase-like"/>
    <property type="match status" value="1"/>
</dbReference>
<dbReference type="GO" id="GO:0005524">
    <property type="term" value="F:ATP binding"/>
    <property type="evidence" value="ECO:0007669"/>
    <property type="project" value="UniProtKB-KW"/>
</dbReference>
<dbReference type="InterPro" id="IPR002698">
    <property type="entry name" value="FTHF_cligase"/>
</dbReference>
<organism evidence="7 8">
    <name type="scientific">Actinomadura barringtoniae</name>
    <dbReference type="NCBI Taxonomy" id="1427535"/>
    <lineage>
        <taxon>Bacteria</taxon>
        <taxon>Bacillati</taxon>
        <taxon>Actinomycetota</taxon>
        <taxon>Actinomycetes</taxon>
        <taxon>Streptosporangiales</taxon>
        <taxon>Thermomonosporaceae</taxon>
        <taxon>Actinomadura</taxon>
    </lineage>
</organism>
<accession>A0A939T5J2</accession>
<feature type="binding site" evidence="4">
    <location>
        <position position="68"/>
    </location>
    <ligand>
        <name>substrate</name>
    </ligand>
</feature>
<dbReference type="EC" id="6.3.3.2" evidence="5"/>
<keyword evidence="7" id="KW-0436">Ligase</keyword>
<dbReference type="GO" id="GO:0030272">
    <property type="term" value="F:5-formyltetrahydrofolate cyclo-ligase activity"/>
    <property type="evidence" value="ECO:0007669"/>
    <property type="project" value="UniProtKB-EC"/>
</dbReference>
<gene>
    <name evidence="7" type="ORF">J4573_08750</name>
</gene>
<keyword evidence="5" id="KW-0460">Magnesium</keyword>